<feature type="region of interest" description="Disordered" evidence="1">
    <location>
        <begin position="1"/>
        <end position="35"/>
    </location>
</feature>
<evidence type="ECO:0000313" key="2">
    <source>
        <dbReference type="EMBL" id="CAA9567327.1"/>
    </source>
</evidence>
<feature type="non-terminal residue" evidence="2">
    <location>
        <position position="35"/>
    </location>
</feature>
<proteinExistence type="predicted"/>
<reference evidence="2" key="1">
    <citation type="submission" date="2020-02" db="EMBL/GenBank/DDBJ databases">
        <authorList>
            <person name="Meier V. D."/>
        </authorList>
    </citation>
    <scope>NUCLEOTIDE SEQUENCE</scope>
    <source>
        <strain evidence="2">AVDCRST_MAG19</strain>
    </source>
</reference>
<gene>
    <name evidence="2" type="ORF">AVDCRST_MAG19-2399</name>
</gene>
<dbReference type="AlphaFoldDB" id="A0A6J4V4U3"/>
<name>A0A6J4V4U3_9BACT</name>
<feature type="non-terminal residue" evidence="2">
    <location>
        <position position="1"/>
    </location>
</feature>
<protein>
    <submittedName>
        <fullName evidence="2">Uncharacterized protein</fullName>
    </submittedName>
</protein>
<sequence length="35" mass="3816">DEERTPGPGRFGGFLGLLPDRRPPRGGNRWPQAGV</sequence>
<dbReference type="EMBL" id="CADCWL010000114">
    <property type="protein sequence ID" value="CAA9567327.1"/>
    <property type="molecule type" value="Genomic_DNA"/>
</dbReference>
<organism evidence="2">
    <name type="scientific">uncultured Thermomicrobiales bacterium</name>
    <dbReference type="NCBI Taxonomy" id="1645740"/>
    <lineage>
        <taxon>Bacteria</taxon>
        <taxon>Pseudomonadati</taxon>
        <taxon>Thermomicrobiota</taxon>
        <taxon>Thermomicrobia</taxon>
        <taxon>Thermomicrobiales</taxon>
        <taxon>environmental samples</taxon>
    </lineage>
</organism>
<accession>A0A6J4V4U3</accession>
<evidence type="ECO:0000256" key="1">
    <source>
        <dbReference type="SAM" id="MobiDB-lite"/>
    </source>
</evidence>